<dbReference type="AlphaFoldDB" id="A0A0E9UDF9"/>
<reference evidence="1" key="2">
    <citation type="journal article" date="2015" name="Fish Shellfish Immunol.">
        <title>Early steps in the European eel (Anguilla anguilla)-Vibrio vulnificus interaction in the gills: Role of the RtxA13 toxin.</title>
        <authorList>
            <person name="Callol A."/>
            <person name="Pajuelo D."/>
            <person name="Ebbesson L."/>
            <person name="Teles M."/>
            <person name="MacKenzie S."/>
            <person name="Amaro C."/>
        </authorList>
    </citation>
    <scope>NUCLEOTIDE SEQUENCE</scope>
</reference>
<dbReference type="EMBL" id="GBXM01045332">
    <property type="protein sequence ID" value="JAH63245.1"/>
    <property type="molecule type" value="Transcribed_RNA"/>
</dbReference>
<organism evidence="1">
    <name type="scientific">Anguilla anguilla</name>
    <name type="common">European freshwater eel</name>
    <name type="synonym">Muraena anguilla</name>
    <dbReference type="NCBI Taxonomy" id="7936"/>
    <lineage>
        <taxon>Eukaryota</taxon>
        <taxon>Metazoa</taxon>
        <taxon>Chordata</taxon>
        <taxon>Craniata</taxon>
        <taxon>Vertebrata</taxon>
        <taxon>Euteleostomi</taxon>
        <taxon>Actinopterygii</taxon>
        <taxon>Neopterygii</taxon>
        <taxon>Teleostei</taxon>
        <taxon>Anguilliformes</taxon>
        <taxon>Anguillidae</taxon>
        <taxon>Anguilla</taxon>
    </lineage>
</organism>
<evidence type="ECO:0000313" key="1">
    <source>
        <dbReference type="EMBL" id="JAH63245.1"/>
    </source>
</evidence>
<protein>
    <submittedName>
        <fullName evidence="1">Uncharacterized protein</fullName>
    </submittedName>
</protein>
<name>A0A0E9UDF9_ANGAN</name>
<accession>A0A0E9UDF9</accession>
<sequence length="51" mass="5906">MYWLPKMKKTKTAYCTSISPYTTLAVLPFLQFTELNLPPCPYSFVMVQAEL</sequence>
<proteinExistence type="predicted"/>
<reference evidence="1" key="1">
    <citation type="submission" date="2014-11" db="EMBL/GenBank/DDBJ databases">
        <authorList>
            <person name="Amaro Gonzalez C."/>
        </authorList>
    </citation>
    <scope>NUCLEOTIDE SEQUENCE</scope>
</reference>